<proteinExistence type="predicted"/>
<reference evidence="1" key="1">
    <citation type="submission" date="2021-01" db="EMBL/GenBank/DDBJ databases">
        <title>Whole genome shotgun sequence of Virgisporangium ochraceum NBRC 16418.</title>
        <authorList>
            <person name="Komaki H."/>
            <person name="Tamura T."/>
        </authorList>
    </citation>
    <scope>NUCLEOTIDE SEQUENCE</scope>
    <source>
        <strain evidence="1">NBRC 16418</strain>
    </source>
</reference>
<name>A0A8J4A230_9ACTN</name>
<dbReference type="AlphaFoldDB" id="A0A8J4A230"/>
<evidence type="ECO:0000313" key="2">
    <source>
        <dbReference type="Proteomes" id="UP000635606"/>
    </source>
</evidence>
<sequence>MVFHSSVLYQVPRERRNRFTDLVREVPGHWIAIESPEALRHEGLPPPPDARHHNVLALDGVPLAWTRGHGQSMTWLT</sequence>
<protein>
    <submittedName>
        <fullName evidence="1">Uncharacterized protein</fullName>
    </submittedName>
</protein>
<accession>A0A8J4A230</accession>
<dbReference type="EMBL" id="BOPH01000113">
    <property type="protein sequence ID" value="GIJ73383.1"/>
    <property type="molecule type" value="Genomic_DNA"/>
</dbReference>
<organism evidence="1 2">
    <name type="scientific">Virgisporangium ochraceum</name>
    <dbReference type="NCBI Taxonomy" id="65505"/>
    <lineage>
        <taxon>Bacteria</taxon>
        <taxon>Bacillati</taxon>
        <taxon>Actinomycetota</taxon>
        <taxon>Actinomycetes</taxon>
        <taxon>Micromonosporales</taxon>
        <taxon>Micromonosporaceae</taxon>
        <taxon>Virgisporangium</taxon>
    </lineage>
</organism>
<dbReference type="Proteomes" id="UP000635606">
    <property type="component" value="Unassembled WGS sequence"/>
</dbReference>
<keyword evidence="2" id="KW-1185">Reference proteome</keyword>
<gene>
    <name evidence="1" type="ORF">Voc01_083000</name>
</gene>
<evidence type="ECO:0000313" key="1">
    <source>
        <dbReference type="EMBL" id="GIJ73383.1"/>
    </source>
</evidence>
<comment type="caution">
    <text evidence="1">The sequence shown here is derived from an EMBL/GenBank/DDBJ whole genome shotgun (WGS) entry which is preliminary data.</text>
</comment>